<dbReference type="PROSITE" id="PS50943">
    <property type="entry name" value="HTH_CROC1"/>
    <property type="match status" value="1"/>
</dbReference>
<dbReference type="Pfam" id="PF01381">
    <property type="entry name" value="HTH_3"/>
    <property type="match status" value="1"/>
</dbReference>
<dbReference type="InterPro" id="IPR053163">
    <property type="entry name" value="HTH-type_regulator_Rgg"/>
</dbReference>
<dbReference type="PANTHER" id="PTHR37038:SF14">
    <property type="entry name" value="TRANSCRIPTIONAL ACTIVATOR"/>
    <property type="match status" value="1"/>
</dbReference>
<evidence type="ECO:0000313" key="2">
    <source>
        <dbReference type="EMBL" id="RBP02515.1"/>
    </source>
</evidence>
<feature type="domain" description="HTH cro/C1-type" evidence="1">
    <location>
        <begin position="9"/>
        <end position="62"/>
    </location>
</feature>
<dbReference type="SUPFAM" id="SSF48452">
    <property type="entry name" value="TPR-like"/>
    <property type="match status" value="1"/>
</dbReference>
<dbReference type="InterPro" id="IPR041315">
    <property type="entry name" value="PlcR_TPR"/>
</dbReference>
<gene>
    <name evidence="2" type="ORF">DET59_11478</name>
</gene>
<dbReference type="InterPro" id="IPR019734">
    <property type="entry name" value="TPR_rpt"/>
</dbReference>
<dbReference type="SUPFAM" id="SSF47413">
    <property type="entry name" value="lambda repressor-like DNA-binding domains"/>
    <property type="match status" value="1"/>
</dbReference>
<dbReference type="InterPro" id="IPR010982">
    <property type="entry name" value="Lambda_DNA-bd_dom_sf"/>
</dbReference>
<dbReference type="InterPro" id="IPR001387">
    <property type="entry name" value="Cro/C1-type_HTH"/>
</dbReference>
<evidence type="ECO:0000313" key="3">
    <source>
        <dbReference type="Proteomes" id="UP000252118"/>
    </source>
</evidence>
<accession>A0A366EM41</accession>
<dbReference type="EMBL" id="QNRJ01000014">
    <property type="protein sequence ID" value="RBP02515.1"/>
    <property type="molecule type" value="Genomic_DNA"/>
</dbReference>
<evidence type="ECO:0000259" key="1">
    <source>
        <dbReference type="PROSITE" id="PS50943"/>
    </source>
</evidence>
<dbReference type="Proteomes" id="UP000252118">
    <property type="component" value="Unassembled WGS sequence"/>
</dbReference>
<dbReference type="AlphaFoldDB" id="A0A366EM41"/>
<sequence>MIMTIGQSLRDLRTYQKISQKKLAKGICTQAYISMIEKGVIVPSAHILYSLAIRLGVSINYFLDTPDSTVHEYQVEFINQARAAAKSNDYGVLRKLIHEQRSSPLFKTTKMKKFTEYHLGVCQYHLDSDLHGAMKTLKDTLSDNNEHYFQEDVETLIAMANILTEENLLDEAERYYHKALYLLESRPSCNDYSLRLKFYYNYQRFLKNQEKYDQVVEIASKGIKICVQNDTLYLRGEFYYYKGISFIRLNRVTEGIEALQKAILIFSLSGKEHFIEAAQSTIDNALFSQT</sequence>
<dbReference type="Pfam" id="PF18768">
    <property type="entry name" value="RNPP_C"/>
    <property type="match status" value="1"/>
</dbReference>
<dbReference type="GO" id="GO:0003677">
    <property type="term" value="F:DNA binding"/>
    <property type="evidence" value="ECO:0007669"/>
    <property type="project" value="InterPro"/>
</dbReference>
<dbReference type="RefSeq" id="WP_113970582.1">
    <property type="nucleotide sequence ID" value="NZ_QNRJ01000014.1"/>
</dbReference>
<dbReference type="SMART" id="SM00530">
    <property type="entry name" value="HTH_XRE"/>
    <property type="match status" value="1"/>
</dbReference>
<dbReference type="Gene3D" id="1.25.40.10">
    <property type="entry name" value="Tetratricopeptide repeat domain"/>
    <property type="match status" value="1"/>
</dbReference>
<dbReference type="PANTHER" id="PTHR37038">
    <property type="entry name" value="TRANSCRIPTIONAL REGULATOR-RELATED"/>
    <property type="match status" value="1"/>
</dbReference>
<proteinExistence type="predicted"/>
<dbReference type="CDD" id="cd00093">
    <property type="entry name" value="HTH_XRE"/>
    <property type="match status" value="1"/>
</dbReference>
<dbReference type="InterPro" id="IPR011990">
    <property type="entry name" value="TPR-like_helical_dom_sf"/>
</dbReference>
<name>A0A366EM41_9BACI</name>
<organism evidence="2 3">
    <name type="scientific">Rossellomorea aquimaris</name>
    <dbReference type="NCBI Taxonomy" id="189382"/>
    <lineage>
        <taxon>Bacteria</taxon>
        <taxon>Bacillati</taxon>
        <taxon>Bacillota</taxon>
        <taxon>Bacilli</taxon>
        <taxon>Bacillales</taxon>
        <taxon>Bacillaceae</taxon>
        <taxon>Rossellomorea</taxon>
    </lineage>
</organism>
<reference evidence="2 3" key="1">
    <citation type="submission" date="2018-06" db="EMBL/GenBank/DDBJ databases">
        <title>Freshwater and sediment microbial communities from various areas in North America, analyzing microbe dynamics in response to fracking.</title>
        <authorList>
            <person name="Lamendella R."/>
        </authorList>
    </citation>
    <scope>NUCLEOTIDE SEQUENCE [LARGE SCALE GENOMIC DNA]</scope>
    <source>
        <strain evidence="2 3">97B</strain>
    </source>
</reference>
<comment type="caution">
    <text evidence="2">The sequence shown here is derived from an EMBL/GenBank/DDBJ whole genome shotgun (WGS) entry which is preliminary data.</text>
</comment>
<dbReference type="SMART" id="SM00028">
    <property type="entry name" value="TPR"/>
    <property type="match status" value="2"/>
</dbReference>
<dbReference type="OrthoDB" id="1150409at2"/>
<protein>
    <submittedName>
        <fullName evidence="2">Helix-turn-helix protein</fullName>
    </submittedName>
</protein>